<feature type="domain" description="Amine oxidase" evidence="1">
    <location>
        <begin position="14"/>
        <end position="431"/>
    </location>
</feature>
<proteinExistence type="predicted"/>
<dbReference type="KEGG" id="nvr:FEJ81_14405"/>
<dbReference type="PANTHER" id="PTHR42841">
    <property type="entry name" value="AMINE OXIDASE"/>
    <property type="match status" value="1"/>
</dbReference>
<dbReference type="InterPro" id="IPR002937">
    <property type="entry name" value="Amino_oxidase"/>
</dbReference>
<dbReference type="Gene3D" id="3.50.50.60">
    <property type="entry name" value="FAD/NAD(P)-binding domain"/>
    <property type="match status" value="1"/>
</dbReference>
<dbReference type="Proteomes" id="UP000302218">
    <property type="component" value="Chromosome"/>
</dbReference>
<name>A0A4P8WLA5_9EURY</name>
<dbReference type="RefSeq" id="WP_138246802.1">
    <property type="nucleotide sequence ID" value="NZ_CP040330.1"/>
</dbReference>
<gene>
    <name evidence="2" type="ORF">FEJ81_14405</name>
</gene>
<dbReference type="Pfam" id="PF01593">
    <property type="entry name" value="Amino_oxidase"/>
    <property type="match status" value="1"/>
</dbReference>
<accession>A0A4P8WLA5</accession>
<dbReference type="GeneID" id="40266488"/>
<dbReference type="AlphaFoldDB" id="A0A4P8WLA5"/>
<organism evidence="2 3">
    <name type="scientific">Natrinema versiforme</name>
    <dbReference type="NCBI Taxonomy" id="88724"/>
    <lineage>
        <taxon>Archaea</taxon>
        <taxon>Methanobacteriati</taxon>
        <taxon>Methanobacteriota</taxon>
        <taxon>Stenosarchaea group</taxon>
        <taxon>Halobacteria</taxon>
        <taxon>Halobacteriales</taxon>
        <taxon>Natrialbaceae</taxon>
        <taxon>Natrinema</taxon>
    </lineage>
</organism>
<evidence type="ECO:0000313" key="3">
    <source>
        <dbReference type="Proteomes" id="UP000302218"/>
    </source>
</evidence>
<dbReference type="EMBL" id="CP040330">
    <property type="protein sequence ID" value="QCS44349.1"/>
    <property type="molecule type" value="Genomic_DNA"/>
</dbReference>
<sequence length="436" mass="46762">MQTTPRVLVAGGGLAGLVAARHLAAAGADAALLERRERVGGRVRTLERDGYRFDRGFQVLFTAYPAVRRELDLEALELRRFAPGATIAGPDGRSVLADPLREPGTIAKTLSTPFVSVGDALRVARLWWELRQTDPDELFAGSDERIDAFLRDRGFSDAFIEGFVAPFYGGITLDQSISISRHVFEYTFKTLAAGEMAVPAAGMGAIPTQLAARVHEAGGTIRTGVGVESVAADGGNSSRERPNTDGSVTVETDEGTVAADAVVVATDPPTARDLTGVESIPTDARGCVTQYYALPDDIDLETGRRLLLNATDRGPNHVVPHSAVAPEYAPDGMALLSATYLGVPDESDDALADRTRAALESWYPDREFDALEALHTERVPFAQFVQLPGFRDRLPDARDPAGSVYLAGDYTQWSSIQGAMESGRDAAKAMIDDLSR</sequence>
<dbReference type="GO" id="GO:0016491">
    <property type="term" value="F:oxidoreductase activity"/>
    <property type="evidence" value="ECO:0007669"/>
    <property type="project" value="InterPro"/>
</dbReference>
<dbReference type="InterPro" id="IPR036188">
    <property type="entry name" value="FAD/NAD-bd_sf"/>
</dbReference>
<evidence type="ECO:0000259" key="1">
    <source>
        <dbReference type="Pfam" id="PF01593"/>
    </source>
</evidence>
<reference evidence="3" key="1">
    <citation type="submission" date="2019-05" db="EMBL/GenBank/DDBJ databases">
        <title>Genome sequence and methylation pattern of the halophilic Archaeon Natrinema versiforme BOL5-4.</title>
        <authorList>
            <person name="DasSarma P."/>
            <person name="Anton B.P."/>
            <person name="DasSarma S.L."/>
            <person name="Martinez F.L."/>
            <person name="Guzman D."/>
            <person name="Roberts R.J."/>
            <person name="DasSarma S."/>
        </authorList>
    </citation>
    <scope>NUCLEOTIDE SEQUENCE [LARGE SCALE GENOMIC DNA]</scope>
    <source>
        <strain evidence="3">BOL5-4</strain>
    </source>
</reference>
<dbReference type="SUPFAM" id="SSF51905">
    <property type="entry name" value="FAD/NAD(P)-binding domain"/>
    <property type="match status" value="1"/>
</dbReference>
<protein>
    <submittedName>
        <fullName evidence="2">NAD(P)/FAD-dependent oxidoreductase</fullName>
    </submittedName>
</protein>
<evidence type="ECO:0000313" key="2">
    <source>
        <dbReference type="EMBL" id="QCS44349.1"/>
    </source>
</evidence>
<dbReference type="OrthoDB" id="202781at2157"/>